<dbReference type="Proteomes" id="UP001165120">
    <property type="component" value="Unassembled WGS sequence"/>
</dbReference>
<comment type="caution">
    <text evidence="2">The sequence shown here is derived from an EMBL/GenBank/DDBJ whole genome shotgun (WGS) entry which is preliminary data.</text>
</comment>
<feature type="compositionally biased region" description="Low complexity" evidence="1">
    <location>
        <begin position="122"/>
        <end position="131"/>
    </location>
</feature>
<protein>
    <submittedName>
        <fullName evidence="2">Unnamed protein product</fullName>
    </submittedName>
</protein>
<dbReference type="AlphaFoldDB" id="A0A9W6SV12"/>
<sequence>MSESTIVTGSSSTGTVGNSSNGNAIVTGTQDESQDRKPSDHRKPRNRNNNNSRNNNRNKKPVDSTVTTNNDREGQSNRRNNNRSKKNDKDTDSKANNKSDGNKQKPENKNRGKSTRNGGGNNNNSPGSNLTGRDRFLHNKKLEIFKLIKNFKPITINGVPISKLTKTPEEYITELIERKQENEFEDMSIYLLFLLQPSDPEFPYDLEFLKVSLCIPKDYPFNSNKNKPLTIDSRPTVSILNDDIPRGFSVNIEIGFKSIVNQAYKNKTERNHFHNKKNKNKQQSNDAAGDDKTEESGEFDLDNIDMTFGNDVTGMLKTMDKYLEKFLSMEKKDTIKIVKTIKRITRDTTASDSTNRPTTNTDNKSNNKSESDKVVFNVSNSISKEIINKRDFDILKFKQRLSKDEKTNLKLFKETPQNFIFKLNLKFENDSFIIAIEGLKDEINIELLPIKLSIPKDYLNNPKKFIRLEVDMSNEKNLNLIKSFEDPNLKLVFGKLINNINNNFLTISNDFAKLNCDYISGASESDELESSNNIDNNNIHNKRYFSITSQINFFTQNIEKFLNEKNEFNKWFELNKKFNINQ</sequence>
<feature type="compositionally biased region" description="Low complexity" evidence="1">
    <location>
        <begin position="1"/>
        <end position="23"/>
    </location>
</feature>
<feature type="region of interest" description="Disordered" evidence="1">
    <location>
        <begin position="1"/>
        <end position="133"/>
    </location>
</feature>
<evidence type="ECO:0000313" key="3">
    <source>
        <dbReference type="Proteomes" id="UP001165120"/>
    </source>
</evidence>
<evidence type="ECO:0000256" key="1">
    <source>
        <dbReference type="SAM" id="MobiDB-lite"/>
    </source>
</evidence>
<evidence type="ECO:0000313" key="2">
    <source>
        <dbReference type="EMBL" id="GME66821.1"/>
    </source>
</evidence>
<name>A0A9W6SV12_CANBO</name>
<organism evidence="2 3">
    <name type="scientific">Candida boidinii</name>
    <name type="common">Yeast</name>
    <dbReference type="NCBI Taxonomy" id="5477"/>
    <lineage>
        <taxon>Eukaryota</taxon>
        <taxon>Fungi</taxon>
        <taxon>Dikarya</taxon>
        <taxon>Ascomycota</taxon>
        <taxon>Saccharomycotina</taxon>
        <taxon>Pichiomycetes</taxon>
        <taxon>Pichiales</taxon>
        <taxon>Pichiaceae</taxon>
        <taxon>Ogataea</taxon>
        <taxon>Ogataea/Candida clade</taxon>
    </lineage>
</organism>
<proteinExistence type="predicted"/>
<reference evidence="2" key="1">
    <citation type="submission" date="2023-04" db="EMBL/GenBank/DDBJ databases">
        <title>Candida boidinii NBRC 10035.</title>
        <authorList>
            <person name="Ichikawa N."/>
            <person name="Sato H."/>
            <person name="Tonouchi N."/>
        </authorList>
    </citation>
    <scope>NUCLEOTIDE SEQUENCE</scope>
    <source>
        <strain evidence="2">NBRC 10035</strain>
    </source>
</reference>
<gene>
    <name evidence="2" type="ORF">Cboi02_000026200</name>
</gene>
<feature type="region of interest" description="Disordered" evidence="1">
    <location>
        <begin position="269"/>
        <end position="297"/>
    </location>
</feature>
<accession>A0A9W6SV12</accession>
<dbReference type="EMBL" id="BSXN01000046">
    <property type="protein sequence ID" value="GME66821.1"/>
    <property type="molecule type" value="Genomic_DNA"/>
</dbReference>
<feature type="compositionally biased region" description="Basic and acidic residues" evidence="1">
    <location>
        <begin position="85"/>
        <end position="110"/>
    </location>
</feature>
<feature type="region of interest" description="Disordered" evidence="1">
    <location>
        <begin position="347"/>
        <end position="370"/>
    </location>
</feature>
<keyword evidence="3" id="KW-1185">Reference proteome</keyword>